<gene>
    <name evidence="1" type="ORF">GW15_0221440</name>
</gene>
<accession>A0A098PUQ9</accession>
<dbReference type="HOGENOM" id="CLU_1271863_0_0_6"/>
<dbReference type="Proteomes" id="UP000028012">
    <property type="component" value="Unassembled WGS sequence"/>
</dbReference>
<organism evidence="1 2">
    <name type="scientific">Xanthomonas axonopodis pv. vasculorum</name>
    <dbReference type="NCBI Taxonomy" id="325777"/>
    <lineage>
        <taxon>Bacteria</taxon>
        <taxon>Pseudomonadati</taxon>
        <taxon>Pseudomonadota</taxon>
        <taxon>Gammaproteobacteria</taxon>
        <taxon>Lysobacterales</taxon>
        <taxon>Lysobacteraceae</taxon>
        <taxon>Xanthomonas</taxon>
    </lineage>
</organism>
<reference evidence="1 2" key="1">
    <citation type="submission" date="2014-09" db="EMBL/GenBank/DDBJ databases">
        <title>A draft genome sequence for Xanthomonas axonopodis pv. vasculorum NCPPB 900.</title>
        <authorList>
            <person name="Harrison J."/>
            <person name="Studholme D.J."/>
        </authorList>
    </citation>
    <scope>NUCLEOTIDE SEQUENCE [LARGE SCALE GENOMIC DNA]</scope>
    <source>
        <strain evidence="1 2">NCPPB 900</strain>
    </source>
</reference>
<sequence>MPLNPKHEIYIVGVNVDRYVVYRGSKSKDANSEPAVVKICQGVYMQNGLDAESVFNRYGLRIAHYLTPSATISFSTAWHKAPKMGRVFVTGQYQYVRPLFGASDRYNIVQSVGKVEPDNPKLHTMETFRDPLGEFTMLCDTPELTLLNMMTATKRHSEKHLNSEEMDELLGHLMKEHGGKAGVASALEEVAVMAERTNELRRLIGLLYSPGKSFVSS</sequence>
<comment type="caution">
    <text evidence="1">The sequence shown here is derived from an EMBL/GenBank/DDBJ whole genome shotgun (WGS) entry which is preliminary data.</text>
</comment>
<protein>
    <submittedName>
        <fullName evidence="1">Uncharacterized protein</fullName>
    </submittedName>
</protein>
<evidence type="ECO:0000313" key="1">
    <source>
        <dbReference type="EMBL" id="KGE50333.1"/>
    </source>
</evidence>
<proteinExistence type="predicted"/>
<dbReference type="RefSeq" id="WP_080949548.1">
    <property type="nucleotide sequence ID" value="NZ_KN173626.1"/>
</dbReference>
<dbReference type="AlphaFoldDB" id="A0A098PUQ9"/>
<name>A0A098PUQ9_9XANT</name>
<dbReference type="EMBL" id="JPHD02000143">
    <property type="protein sequence ID" value="KGE50333.1"/>
    <property type="molecule type" value="Genomic_DNA"/>
</dbReference>
<dbReference type="STRING" id="325777.GW15_0221440"/>
<evidence type="ECO:0000313" key="2">
    <source>
        <dbReference type="Proteomes" id="UP000028012"/>
    </source>
</evidence>